<accession>A0ABY4QP09</accession>
<evidence type="ECO:0000313" key="5">
    <source>
        <dbReference type="Proteomes" id="UP001056610"/>
    </source>
</evidence>
<name>A0ABY4QP09_9MYCO</name>
<comment type="similarity">
    <text evidence="1">Belongs to the F420H(2)-dependent quinone reductase family.</text>
</comment>
<gene>
    <name evidence="4" type="ORF">M5I08_11615</name>
</gene>
<keyword evidence="2" id="KW-0560">Oxidoreductase</keyword>
<dbReference type="Gene3D" id="2.30.110.10">
    <property type="entry name" value="Electron Transport, Fmn-binding Protein, Chain A"/>
    <property type="match status" value="1"/>
</dbReference>
<reference evidence="4" key="1">
    <citation type="submission" date="2022-05" db="EMBL/GenBank/DDBJ databases">
        <title>A methanotrophic Mycobacterium dominates a cave microbial ecosystem.</title>
        <authorList>
            <person name="Van Spanning R.J.M."/>
            <person name="Guan Q."/>
            <person name="Melkonian C."/>
            <person name="Gallant J."/>
            <person name="Polerecky L."/>
            <person name="Flot J.-F."/>
            <person name="Brandt B.W."/>
            <person name="Braster M."/>
            <person name="Iturbe Espinoza P."/>
            <person name="Aerts J."/>
            <person name="Meima-Franke M."/>
            <person name="Piersma S.R."/>
            <person name="Bunduc C."/>
            <person name="Ummels R."/>
            <person name="Pain A."/>
            <person name="Fleming E.J."/>
            <person name="van der Wel N."/>
            <person name="Gherman V.D."/>
            <person name="Sarbu S.M."/>
            <person name="Bodelier P.L.E."/>
            <person name="Bitter W."/>
        </authorList>
    </citation>
    <scope>NUCLEOTIDE SEQUENCE</scope>
    <source>
        <strain evidence="4">Sulfur Cave</strain>
    </source>
</reference>
<dbReference type="RefSeq" id="WP_249763265.1">
    <property type="nucleotide sequence ID" value="NZ_CAJUXY010000003.1"/>
</dbReference>
<protein>
    <submittedName>
        <fullName evidence="4">Nitroreductase family deazaflavin-dependent oxidoreductase</fullName>
    </submittedName>
</protein>
<evidence type="ECO:0000256" key="1">
    <source>
        <dbReference type="ARBA" id="ARBA00008710"/>
    </source>
</evidence>
<dbReference type="EMBL" id="CP097320">
    <property type="protein sequence ID" value="UQX12747.1"/>
    <property type="molecule type" value="Genomic_DNA"/>
</dbReference>
<dbReference type="NCBIfam" id="TIGR00026">
    <property type="entry name" value="hi_GC_TIGR00026"/>
    <property type="match status" value="1"/>
</dbReference>
<evidence type="ECO:0000256" key="2">
    <source>
        <dbReference type="ARBA" id="ARBA00023002"/>
    </source>
</evidence>
<dbReference type="Pfam" id="PF04075">
    <property type="entry name" value="F420H2_quin_red"/>
    <property type="match status" value="1"/>
</dbReference>
<dbReference type="InterPro" id="IPR012349">
    <property type="entry name" value="Split_barrel_FMN-bd"/>
</dbReference>
<proteinExistence type="inferred from homology"/>
<keyword evidence="5" id="KW-1185">Reference proteome</keyword>
<evidence type="ECO:0000256" key="3">
    <source>
        <dbReference type="ARBA" id="ARBA00049106"/>
    </source>
</evidence>
<dbReference type="PANTHER" id="PTHR39428:SF1">
    <property type="entry name" value="F420H(2)-DEPENDENT QUINONE REDUCTASE RV1261C"/>
    <property type="match status" value="1"/>
</dbReference>
<evidence type="ECO:0000313" key="4">
    <source>
        <dbReference type="EMBL" id="UQX12747.1"/>
    </source>
</evidence>
<comment type="catalytic activity">
    <reaction evidence="3">
        <text>oxidized coenzyme F420-(gamma-L-Glu)(n) + a quinol + H(+) = reduced coenzyme F420-(gamma-L-Glu)(n) + a quinone</text>
        <dbReference type="Rhea" id="RHEA:39663"/>
        <dbReference type="Rhea" id="RHEA-COMP:12939"/>
        <dbReference type="Rhea" id="RHEA-COMP:14378"/>
        <dbReference type="ChEBI" id="CHEBI:15378"/>
        <dbReference type="ChEBI" id="CHEBI:24646"/>
        <dbReference type="ChEBI" id="CHEBI:132124"/>
        <dbReference type="ChEBI" id="CHEBI:133980"/>
        <dbReference type="ChEBI" id="CHEBI:139511"/>
    </reaction>
</comment>
<dbReference type="Proteomes" id="UP001056610">
    <property type="component" value="Chromosome"/>
</dbReference>
<dbReference type="SUPFAM" id="SSF50475">
    <property type="entry name" value="FMN-binding split barrel"/>
    <property type="match status" value="1"/>
</dbReference>
<dbReference type="PANTHER" id="PTHR39428">
    <property type="entry name" value="F420H(2)-DEPENDENT QUINONE REDUCTASE RV1261C"/>
    <property type="match status" value="1"/>
</dbReference>
<dbReference type="InterPro" id="IPR004378">
    <property type="entry name" value="F420H2_quin_Rdtase"/>
</dbReference>
<sequence>MTDDDFNRRNIEEFRANHGRLGGQFEGAPVLLLHSKGARSGRERISPMMYMADGDRYLVFASAAGADRNPAWYWNLVAHPDACVEVGDDHIDVHAVELHGSERDSKYATQAERFPGFADYQRKTTRTIPVLALVPKQASR</sequence>
<organism evidence="4 5">
    <name type="scientific">Candidatus Mycobacterium methanotrophicum</name>
    <dbReference type="NCBI Taxonomy" id="2943498"/>
    <lineage>
        <taxon>Bacteria</taxon>
        <taxon>Bacillati</taxon>
        <taxon>Actinomycetota</taxon>
        <taxon>Actinomycetes</taxon>
        <taxon>Mycobacteriales</taxon>
        <taxon>Mycobacteriaceae</taxon>
        <taxon>Mycobacterium</taxon>
    </lineage>
</organism>